<dbReference type="GO" id="GO:0016787">
    <property type="term" value="F:hydrolase activity"/>
    <property type="evidence" value="ECO:0007669"/>
    <property type="project" value="UniProtKB-KW"/>
</dbReference>
<dbReference type="InterPro" id="IPR041999">
    <property type="entry name" value="Sortase_D_1"/>
</dbReference>
<name>A0ABU1MBI8_9HYPH</name>
<dbReference type="EMBL" id="JAVDQT010000005">
    <property type="protein sequence ID" value="MDR6433409.1"/>
    <property type="molecule type" value="Genomic_DNA"/>
</dbReference>
<comment type="caution">
    <text evidence="2">The sequence shown here is derived from an EMBL/GenBank/DDBJ whole genome shotgun (WGS) entry which is preliminary data.</text>
</comment>
<keyword evidence="3" id="KW-1185">Reference proteome</keyword>
<dbReference type="NCBIfam" id="TIGR03784">
    <property type="entry name" value="marine_sortase"/>
    <property type="match status" value="1"/>
</dbReference>
<proteinExistence type="predicted"/>
<dbReference type="NCBIfam" id="TIGR01076">
    <property type="entry name" value="sortase_fam"/>
    <property type="match status" value="1"/>
</dbReference>
<dbReference type="Gene3D" id="2.40.260.10">
    <property type="entry name" value="Sortase"/>
    <property type="match status" value="1"/>
</dbReference>
<sequence length="215" mass="24104">MKMLMAQKSKLTERAMLRAPMRLVSIIIMISGLVLFSQGLWIHVKAYAAQILLERAFSQSINSGDEVKPWSWADTWPVARIEAPRLEMSAIALRDVSGQSLAFGPGHLQSTPQAGDRGTAVYAAHRDTHFAFLKDIEKGDLIRVTRNDGTTYTYRTTHMTITRWDEAQIDIHASGSHLVLATCYPFDAVTQGPLRYLVYADIVVEDIEQAPFVRL</sequence>
<evidence type="ECO:0000256" key="1">
    <source>
        <dbReference type="ARBA" id="ARBA00022801"/>
    </source>
</evidence>
<reference evidence="2 3" key="1">
    <citation type="submission" date="2023-07" db="EMBL/GenBank/DDBJ databases">
        <title>Sorghum-associated microbial communities from plants grown in Nebraska, USA.</title>
        <authorList>
            <person name="Schachtman D."/>
        </authorList>
    </citation>
    <scope>NUCLEOTIDE SEQUENCE [LARGE SCALE GENOMIC DNA]</scope>
    <source>
        <strain evidence="2 3">DS1730</strain>
    </source>
</reference>
<dbReference type="SUPFAM" id="SSF63817">
    <property type="entry name" value="Sortase"/>
    <property type="match status" value="1"/>
</dbReference>
<evidence type="ECO:0000313" key="3">
    <source>
        <dbReference type="Proteomes" id="UP001184614"/>
    </source>
</evidence>
<dbReference type="CDD" id="cd05828">
    <property type="entry name" value="Sortase_D_1"/>
    <property type="match status" value="1"/>
</dbReference>
<dbReference type="Pfam" id="PF04203">
    <property type="entry name" value="Sortase"/>
    <property type="match status" value="1"/>
</dbReference>
<gene>
    <name evidence="2" type="ORF">J2782_003155</name>
</gene>
<dbReference type="InterPro" id="IPR005754">
    <property type="entry name" value="Sortase"/>
</dbReference>
<dbReference type="InterPro" id="IPR023365">
    <property type="entry name" value="Sortase_dom-sf"/>
</dbReference>
<evidence type="ECO:0000313" key="2">
    <source>
        <dbReference type="EMBL" id="MDR6433409.1"/>
    </source>
</evidence>
<protein>
    <submittedName>
        <fullName evidence="2">Sortase A</fullName>
        <ecNumber evidence="2">3.4.22.70</ecNumber>
    </submittedName>
</protein>
<dbReference type="Proteomes" id="UP001184614">
    <property type="component" value="Unassembled WGS sequence"/>
</dbReference>
<keyword evidence="1 2" id="KW-0378">Hydrolase</keyword>
<organism evidence="2 3">
    <name type="scientific">Brucella pseudogrignonensis</name>
    <dbReference type="NCBI Taxonomy" id="419475"/>
    <lineage>
        <taxon>Bacteria</taxon>
        <taxon>Pseudomonadati</taxon>
        <taxon>Pseudomonadota</taxon>
        <taxon>Alphaproteobacteria</taxon>
        <taxon>Hyphomicrobiales</taxon>
        <taxon>Brucellaceae</taxon>
        <taxon>Brucella/Ochrobactrum group</taxon>
        <taxon>Brucella</taxon>
    </lineage>
</organism>
<dbReference type="InterPro" id="IPR022445">
    <property type="entry name" value="Sortase_proteobact_type"/>
</dbReference>
<accession>A0ABU1MBI8</accession>
<dbReference type="EC" id="3.4.22.70" evidence="2"/>